<evidence type="ECO:0000256" key="2">
    <source>
        <dbReference type="ARBA" id="ARBA00009810"/>
    </source>
</evidence>
<reference evidence="15 16" key="1">
    <citation type="submission" date="2019-03" db="EMBL/GenBank/DDBJ databases">
        <title>Sapientia aquatica gen. nov., sp. nov., isolated from a crater lake.</title>
        <authorList>
            <person name="Felfoldi T."/>
            <person name="Szabo A."/>
            <person name="Toth E."/>
            <person name="Schumann P."/>
            <person name="Keki Z."/>
            <person name="Marialigeti K."/>
            <person name="Mathe I."/>
        </authorList>
    </citation>
    <scope>NUCLEOTIDE SEQUENCE [LARGE SCALE GENOMIC DNA]</scope>
    <source>
        <strain evidence="15 16">SA-152</strain>
    </source>
</reference>
<dbReference type="PANTHER" id="PTHR47234:SF2">
    <property type="entry name" value="TONB-DEPENDENT RECEPTOR"/>
    <property type="match status" value="1"/>
</dbReference>
<keyword evidence="4 10" id="KW-1134">Transmembrane beta strand</keyword>
<dbReference type="PANTHER" id="PTHR47234">
    <property type="match status" value="1"/>
</dbReference>
<comment type="caution">
    <text evidence="15">The sequence shown here is derived from an EMBL/GenBank/DDBJ whole genome shotgun (WGS) entry which is preliminary data.</text>
</comment>
<comment type="similarity">
    <text evidence="2 10 11">Belongs to the TonB-dependent receptor family.</text>
</comment>
<name>A0A4R5VYS7_9BURK</name>
<keyword evidence="3 10" id="KW-0813">Transport</keyword>
<evidence type="ECO:0000259" key="14">
    <source>
        <dbReference type="Pfam" id="PF07715"/>
    </source>
</evidence>
<feature type="signal peptide" evidence="12">
    <location>
        <begin position="1"/>
        <end position="21"/>
    </location>
</feature>
<evidence type="ECO:0000256" key="11">
    <source>
        <dbReference type="RuleBase" id="RU003357"/>
    </source>
</evidence>
<sequence>MKLSVIAHSIMLLCVSGVSFAQDTTDNNKTVQRVEITGSSIKRVEAEGALPVQVITRQDIDRAGITSAEQLLATVSANVGGAFNMSANQAEGFTASTGTHNSGSSSANLRGLGPDSTLVLLNGRRIADHGLNGSSVDLNSIPFSAIERVEVLKDGASAIYGTDAIGGVINFILRTDYQGLEANVSGDMTQHRGGNIYNASLLFGKGSLVDDGYNFMATLAVDKNSALQGHQRAFQNGYQPARGLAPDTVGTPFATQRLSPFSLPGSTQQYSYANLLALQGNCSSYPQMHPYNSDLSGNTARAQGCSYDYGADWALMQPEEHQNLVSRASYKLDASNTVYFELTASHTSATDVYTPIQVKGFSYPAGGPYYQDLSSYIPGYDPTQDIRLSWRCVPCGNREETTASTTYRALFGIDGLIAGWDYKAGFSMAGSSANTDLVNGYVNATAFKTAMSTGLINPFAMPGQAQSAAGMAALNSAKATGQVYSGHTRLMQADGSASKEIANWNGNAISSALGFDLRRETYEFNSNSNAANNIYQATSDPSLNQVSRNIIALYGELLVPIVKQLEADLAVRHDRYSDFGGTTNPKVSLRYQPISSLMLRTSWSTGFHAPDFEQMYAGQTPGFLNSEEPDPILCPKNPGNPTYCNQAWNYQTGGNLNLKAEKSKQVSAGFVVSPLSNLSATVDYWNIKRTNRIVTPDPVQVLANDPANVIRNADGTINYIEAGFMNIAQDDTKGIDLGMKWDEKFAGDHFYLNLDGTYMISHAVQNSPQSPTNEFVGQFGDPNSGFADLFLRWRHTASLTWKHQDWTTTLTEQYNRGYYDEVPYGTTPPGFNPRVSSYNIYNLGVGYAGFDNTTINFTIKNLFDKDPPFSAHNVDDVVGAGWDAREGQPRLRAFMLELKYKFY</sequence>
<dbReference type="InterPro" id="IPR000531">
    <property type="entry name" value="Beta-barrel_TonB"/>
</dbReference>
<feature type="chain" id="PRO_5020628453" evidence="12">
    <location>
        <begin position="22"/>
        <end position="903"/>
    </location>
</feature>
<feature type="domain" description="TonB-dependent receptor plug" evidence="14">
    <location>
        <begin position="50"/>
        <end position="168"/>
    </location>
</feature>
<keyword evidence="16" id="KW-1185">Reference proteome</keyword>
<dbReference type="Pfam" id="PF00593">
    <property type="entry name" value="TonB_dep_Rec_b-barrel"/>
    <property type="match status" value="1"/>
</dbReference>
<evidence type="ECO:0000256" key="7">
    <source>
        <dbReference type="ARBA" id="ARBA00023136"/>
    </source>
</evidence>
<feature type="domain" description="TonB-dependent receptor-like beta-barrel" evidence="13">
    <location>
        <begin position="387"/>
        <end position="862"/>
    </location>
</feature>
<protein>
    <submittedName>
        <fullName evidence="15">TonB-dependent receptor</fullName>
    </submittedName>
</protein>
<dbReference type="EMBL" id="SMYL01000008">
    <property type="protein sequence ID" value="TDK63728.1"/>
    <property type="molecule type" value="Genomic_DNA"/>
</dbReference>
<proteinExistence type="inferred from homology"/>
<comment type="subcellular location">
    <subcellularLocation>
        <location evidence="1 10">Cell outer membrane</location>
        <topology evidence="1 10">Multi-pass membrane protein</topology>
    </subcellularLocation>
</comment>
<keyword evidence="5 10" id="KW-0812">Transmembrane</keyword>
<dbReference type="Gene3D" id="2.40.170.20">
    <property type="entry name" value="TonB-dependent receptor, beta-barrel domain"/>
    <property type="match status" value="1"/>
</dbReference>
<dbReference type="Gene3D" id="2.170.130.10">
    <property type="entry name" value="TonB-dependent receptor, plug domain"/>
    <property type="match status" value="1"/>
</dbReference>
<dbReference type="InterPro" id="IPR037066">
    <property type="entry name" value="Plug_dom_sf"/>
</dbReference>
<accession>A0A4R5VYS7</accession>
<organism evidence="15 16">
    <name type="scientific">Sapientia aquatica</name>
    <dbReference type="NCBI Taxonomy" id="1549640"/>
    <lineage>
        <taxon>Bacteria</taxon>
        <taxon>Pseudomonadati</taxon>
        <taxon>Pseudomonadota</taxon>
        <taxon>Betaproteobacteria</taxon>
        <taxon>Burkholderiales</taxon>
        <taxon>Oxalobacteraceae</taxon>
        <taxon>Sapientia</taxon>
    </lineage>
</organism>
<evidence type="ECO:0000256" key="4">
    <source>
        <dbReference type="ARBA" id="ARBA00022452"/>
    </source>
</evidence>
<evidence type="ECO:0000256" key="12">
    <source>
        <dbReference type="SAM" id="SignalP"/>
    </source>
</evidence>
<dbReference type="PROSITE" id="PS52016">
    <property type="entry name" value="TONB_DEPENDENT_REC_3"/>
    <property type="match status" value="1"/>
</dbReference>
<gene>
    <name evidence="15" type="ORF">E2I14_14240</name>
</gene>
<evidence type="ECO:0000256" key="10">
    <source>
        <dbReference type="PROSITE-ProRule" id="PRU01360"/>
    </source>
</evidence>
<dbReference type="GO" id="GO:0009279">
    <property type="term" value="C:cell outer membrane"/>
    <property type="evidence" value="ECO:0007669"/>
    <property type="project" value="UniProtKB-SubCell"/>
</dbReference>
<dbReference type="InterPro" id="IPR012910">
    <property type="entry name" value="Plug_dom"/>
</dbReference>
<evidence type="ECO:0000256" key="1">
    <source>
        <dbReference type="ARBA" id="ARBA00004571"/>
    </source>
</evidence>
<keyword evidence="9 10" id="KW-0998">Cell outer membrane</keyword>
<dbReference type="Pfam" id="PF07715">
    <property type="entry name" value="Plug"/>
    <property type="match status" value="1"/>
</dbReference>
<dbReference type="InterPro" id="IPR036942">
    <property type="entry name" value="Beta-barrel_TonB_sf"/>
</dbReference>
<evidence type="ECO:0000259" key="13">
    <source>
        <dbReference type="Pfam" id="PF00593"/>
    </source>
</evidence>
<dbReference type="InterPro" id="IPR039426">
    <property type="entry name" value="TonB-dep_rcpt-like"/>
</dbReference>
<dbReference type="AlphaFoldDB" id="A0A4R5VYS7"/>
<dbReference type="SUPFAM" id="SSF56935">
    <property type="entry name" value="Porins"/>
    <property type="match status" value="1"/>
</dbReference>
<evidence type="ECO:0000256" key="6">
    <source>
        <dbReference type="ARBA" id="ARBA00023077"/>
    </source>
</evidence>
<dbReference type="RefSeq" id="WP_133329684.1">
    <property type="nucleotide sequence ID" value="NZ_SMYL01000008.1"/>
</dbReference>
<keyword evidence="12" id="KW-0732">Signal</keyword>
<dbReference type="CDD" id="cd01347">
    <property type="entry name" value="ligand_gated_channel"/>
    <property type="match status" value="1"/>
</dbReference>
<keyword evidence="7 10" id="KW-0472">Membrane</keyword>
<evidence type="ECO:0000256" key="9">
    <source>
        <dbReference type="ARBA" id="ARBA00023237"/>
    </source>
</evidence>
<evidence type="ECO:0000313" key="16">
    <source>
        <dbReference type="Proteomes" id="UP000294829"/>
    </source>
</evidence>
<dbReference type="Proteomes" id="UP000294829">
    <property type="component" value="Unassembled WGS sequence"/>
</dbReference>
<keyword evidence="8 15" id="KW-0675">Receptor</keyword>
<evidence type="ECO:0000256" key="8">
    <source>
        <dbReference type="ARBA" id="ARBA00023170"/>
    </source>
</evidence>
<evidence type="ECO:0000256" key="5">
    <source>
        <dbReference type="ARBA" id="ARBA00022692"/>
    </source>
</evidence>
<dbReference type="OrthoDB" id="8530571at2"/>
<evidence type="ECO:0000256" key="3">
    <source>
        <dbReference type="ARBA" id="ARBA00022448"/>
    </source>
</evidence>
<keyword evidence="6 11" id="KW-0798">TonB box</keyword>
<evidence type="ECO:0000313" key="15">
    <source>
        <dbReference type="EMBL" id="TDK63728.1"/>
    </source>
</evidence>